<protein>
    <submittedName>
        <fullName evidence="1">Uncharacterized protein</fullName>
    </submittedName>
</protein>
<dbReference type="AlphaFoldDB" id="A0A7R8VED4"/>
<name>A0A7R8VED4_TIMDO</name>
<organism evidence="1">
    <name type="scientific">Timema douglasi</name>
    <name type="common">Walking stick</name>
    <dbReference type="NCBI Taxonomy" id="61478"/>
    <lineage>
        <taxon>Eukaryota</taxon>
        <taxon>Metazoa</taxon>
        <taxon>Ecdysozoa</taxon>
        <taxon>Arthropoda</taxon>
        <taxon>Hexapoda</taxon>
        <taxon>Insecta</taxon>
        <taxon>Pterygota</taxon>
        <taxon>Neoptera</taxon>
        <taxon>Polyneoptera</taxon>
        <taxon>Phasmatodea</taxon>
        <taxon>Timematodea</taxon>
        <taxon>Timematoidea</taxon>
        <taxon>Timematidae</taxon>
        <taxon>Timema</taxon>
    </lineage>
</organism>
<dbReference type="Gene3D" id="2.30.42.10">
    <property type="match status" value="1"/>
</dbReference>
<dbReference type="InterPro" id="IPR036034">
    <property type="entry name" value="PDZ_sf"/>
</dbReference>
<evidence type="ECO:0000313" key="1">
    <source>
        <dbReference type="EMBL" id="CAD7196924.1"/>
    </source>
</evidence>
<accession>A0A7R8VED4</accession>
<proteinExistence type="predicted"/>
<sequence length="139" mass="15305">MMYLMSDDMYSKTLKIGLELEKTDPKVMAQLISVKLSRFDATPWGFRLQGGKDFGSPLVIQKDVLLHVLQSWGSIGQLLSNYTPETLEGKETESPIAVSGQFLSDCGPETIDGKEIVALFAVNGQLLSDYVSKTIEGKE</sequence>
<gene>
    <name evidence="1" type="ORF">TDIB3V08_LOCUS3249</name>
</gene>
<dbReference type="EMBL" id="OA565394">
    <property type="protein sequence ID" value="CAD7196924.1"/>
    <property type="molecule type" value="Genomic_DNA"/>
</dbReference>
<reference evidence="1" key="1">
    <citation type="submission" date="2020-11" db="EMBL/GenBank/DDBJ databases">
        <authorList>
            <person name="Tran Van P."/>
        </authorList>
    </citation>
    <scope>NUCLEOTIDE SEQUENCE</scope>
</reference>